<evidence type="ECO:0000313" key="1">
    <source>
        <dbReference type="EMBL" id="KAF2815715.1"/>
    </source>
</evidence>
<sequence>MCTLPDPPCARDLAPLWLSSAQARLSFGSALLRSAHPCSASAQFSSVLARGLKSAPGL</sequence>
<evidence type="ECO:0000313" key="3">
    <source>
        <dbReference type="RefSeq" id="XP_033582679.1"/>
    </source>
</evidence>
<protein>
    <submittedName>
        <fullName evidence="1 3">Uncharacterized protein</fullName>
    </submittedName>
</protein>
<dbReference type="AlphaFoldDB" id="A0A6A6Z663"/>
<evidence type="ECO:0000313" key="2">
    <source>
        <dbReference type="Proteomes" id="UP000504636"/>
    </source>
</evidence>
<reference evidence="3" key="3">
    <citation type="submission" date="2025-04" db="UniProtKB">
        <authorList>
            <consortium name="RefSeq"/>
        </authorList>
    </citation>
    <scope>IDENTIFICATION</scope>
    <source>
        <strain evidence="3">CBS 304.34</strain>
    </source>
</reference>
<organism evidence="1">
    <name type="scientific">Mytilinidion resinicola</name>
    <dbReference type="NCBI Taxonomy" id="574789"/>
    <lineage>
        <taxon>Eukaryota</taxon>
        <taxon>Fungi</taxon>
        <taxon>Dikarya</taxon>
        <taxon>Ascomycota</taxon>
        <taxon>Pezizomycotina</taxon>
        <taxon>Dothideomycetes</taxon>
        <taxon>Pleosporomycetidae</taxon>
        <taxon>Mytilinidiales</taxon>
        <taxon>Mytilinidiaceae</taxon>
        <taxon>Mytilinidion</taxon>
    </lineage>
</organism>
<keyword evidence="2" id="KW-1185">Reference proteome</keyword>
<name>A0A6A6Z663_9PEZI</name>
<proteinExistence type="predicted"/>
<accession>A0A6A6Z663</accession>
<dbReference type="Proteomes" id="UP000504636">
    <property type="component" value="Unplaced"/>
</dbReference>
<reference evidence="3" key="2">
    <citation type="submission" date="2020-04" db="EMBL/GenBank/DDBJ databases">
        <authorList>
            <consortium name="NCBI Genome Project"/>
        </authorList>
    </citation>
    <scope>NUCLEOTIDE SEQUENCE</scope>
    <source>
        <strain evidence="3">CBS 304.34</strain>
    </source>
</reference>
<dbReference type="EMBL" id="MU003693">
    <property type="protein sequence ID" value="KAF2815715.1"/>
    <property type="molecule type" value="Genomic_DNA"/>
</dbReference>
<dbReference type="GeneID" id="54459634"/>
<dbReference type="RefSeq" id="XP_033582679.1">
    <property type="nucleotide sequence ID" value="XM_033718741.1"/>
</dbReference>
<reference evidence="1 3" key="1">
    <citation type="journal article" date="2020" name="Stud. Mycol.">
        <title>101 Dothideomycetes genomes: a test case for predicting lifestyles and emergence of pathogens.</title>
        <authorList>
            <person name="Haridas S."/>
            <person name="Albert R."/>
            <person name="Binder M."/>
            <person name="Bloem J."/>
            <person name="Labutti K."/>
            <person name="Salamov A."/>
            <person name="Andreopoulos B."/>
            <person name="Baker S."/>
            <person name="Barry K."/>
            <person name="Bills G."/>
            <person name="Bluhm B."/>
            <person name="Cannon C."/>
            <person name="Castanera R."/>
            <person name="Culley D."/>
            <person name="Daum C."/>
            <person name="Ezra D."/>
            <person name="Gonzalez J."/>
            <person name="Henrissat B."/>
            <person name="Kuo A."/>
            <person name="Liang C."/>
            <person name="Lipzen A."/>
            <person name="Lutzoni F."/>
            <person name="Magnuson J."/>
            <person name="Mondo S."/>
            <person name="Nolan M."/>
            <person name="Ohm R."/>
            <person name="Pangilinan J."/>
            <person name="Park H.-J."/>
            <person name="Ramirez L."/>
            <person name="Alfaro M."/>
            <person name="Sun H."/>
            <person name="Tritt A."/>
            <person name="Yoshinaga Y."/>
            <person name="Zwiers L.-H."/>
            <person name="Turgeon B."/>
            <person name="Goodwin S."/>
            <person name="Spatafora J."/>
            <person name="Crous P."/>
            <person name="Grigoriev I."/>
        </authorList>
    </citation>
    <scope>NUCLEOTIDE SEQUENCE</scope>
    <source>
        <strain evidence="1 3">CBS 304.34</strain>
    </source>
</reference>
<gene>
    <name evidence="1 3" type="ORF">BDZ99DRAFT_457683</name>
</gene>